<organism evidence="1 2">
    <name type="scientific">Mycobacterium helveticum</name>
    <dbReference type="NCBI Taxonomy" id="2592811"/>
    <lineage>
        <taxon>Bacteria</taxon>
        <taxon>Bacillati</taxon>
        <taxon>Actinomycetota</taxon>
        <taxon>Actinomycetes</taxon>
        <taxon>Mycobacteriales</taxon>
        <taxon>Mycobacteriaceae</taxon>
        <taxon>Mycobacterium</taxon>
    </lineage>
</organism>
<dbReference type="EMBL" id="VMQU01000001">
    <property type="protein sequence ID" value="TVS92456.1"/>
    <property type="molecule type" value="Genomic_DNA"/>
</dbReference>
<dbReference type="AlphaFoldDB" id="A0A557Y1L0"/>
<evidence type="ECO:0000313" key="1">
    <source>
        <dbReference type="EMBL" id="TVS92456.1"/>
    </source>
</evidence>
<evidence type="ECO:0000313" key="2">
    <source>
        <dbReference type="Proteomes" id="UP000320513"/>
    </source>
</evidence>
<name>A0A557Y1L0_9MYCO</name>
<dbReference type="OrthoDB" id="4562780at2"/>
<sequence>MSRSGLLQEMIMAFVVVLTNWRARCRPTPQERASRYVSRMPISVLAAAPGAQSSGGVNDRH</sequence>
<reference evidence="1 2" key="1">
    <citation type="submission" date="2019-07" db="EMBL/GenBank/DDBJ databases">
        <title>New Mycobacterium species.</title>
        <authorList>
            <person name="Tortoli E."/>
            <person name="Ghielmetti G."/>
            <person name="Friedel U."/>
            <person name="Trovato A."/>
        </authorList>
    </citation>
    <scope>NUCLEOTIDE SEQUENCE [LARGE SCALE GENOMIC DNA]</scope>
    <source>
        <strain evidence="1 2">16-83</strain>
    </source>
</reference>
<comment type="caution">
    <text evidence="1">The sequence shown here is derived from an EMBL/GenBank/DDBJ whole genome shotgun (WGS) entry which is preliminary data.</text>
</comment>
<gene>
    <name evidence="1" type="ORF">FPZ47_00120</name>
</gene>
<dbReference type="Proteomes" id="UP000320513">
    <property type="component" value="Unassembled WGS sequence"/>
</dbReference>
<protein>
    <submittedName>
        <fullName evidence="1">Uncharacterized protein</fullName>
    </submittedName>
</protein>
<proteinExistence type="predicted"/>
<accession>A0A557Y1L0</accession>
<keyword evidence="2" id="KW-1185">Reference proteome</keyword>